<dbReference type="EMBL" id="AEWX01000015">
    <property type="protein sequence ID" value="EGC20437.1"/>
    <property type="molecule type" value="Genomic_DNA"/>
</dbReference>
<accession>F0F656</accession>
<evidence type="ECO:0008006" key="4">
    <source>
        <dbReference type="Google" id="ProtNLM"/>
    </source>
</evidence>
<protein>
    <recommendedName>
        <fullName evidence="4">Lipoprotein</fullName>
    </recommendedName>
</protein>
<feature type="chain" id="PRO_5003251675" description="Lipoprotein" evidence="1">
    <location>
        <begin position="18"/>
        <end position="190"/>
    </location>
</feature>
<organism evidence="2 3">
    <name type="scientific">Prevotella multiformis DSM 16608</name>
    <dbReference type="NCBI Taxonomy" id="888743"/>
    <lineage>
        <taxon>Bacteria</taxon>
        <taxon>Pseudomonadati</taxon>
        <taxon>Bacteroidota</taxon>
        <taxon>Bacteroidia</taxon>
        <taxon>Bacteroidales</taxon>
        <taxon>Prevotellaceae</taxon>
        <taxon>Prevotella</taxon>
    </lineage>
</organism>
<dbReference type="STRING" id="888743.HMPREF9141_1073"/>
<dbReference type="RefSeq" id="WP_007368604.1">
    <property type="nucleotide sequence ID" value="NZ_GL872283.1"/>
</dbReference>
<name>F0F656_9BACT</name>
<keyword evidence="1" id="KW-0732">Signal</keyword>
<evidence type="ECO:0000313" key="3">
    <source>
        <dbReference type="Proteomes" id="UP000005697"/>
    </source>
</evidence>
<keyword evidence="3" id="KW-1185">Reference proteome</keyword>
<dbReference type="PROSITE" id="PS51257">
    <property type="entry name" value="PROKAR_LIPOPROTEIN"/>
    <property type="match status" value="1"/>
</dbReference>
<sequence>MKFLPFAFAAVTAAAFASCSGCTSRGAGHYDTTQVDTMMAVDLDSASSVEGAYVSAWAYQNDSAVATMQSAPNRKSQITASNRMTIRVRYLGRVGIEACMILGDGEQFSGTSYDSTNFVRVYAHGDEIGRFTYKPGVSKQTDSAFVRNPAAFVDCLRKNRSLKIETTTFTSGTLVYSFDAVAGLAGRHRR</sequence>
<evidence type="ECO:0000313" key="2">
    <source>
        <dbReference type="EMBL" id="EGC20437.1"/>
    </source>
</evidence>
<dbReference type="OrthoDB" id="1067561at2"/>
<evidence type="ECO:0000256" key="1">
    <source>
        <dbReference type="SAM" id="SignalP"/>
    </source>
</evidence>
<dbReference type="AlphaFoldDB" id="F0F656"/>
<dbReference type="Proteomes" id="UP000005697">
    <property type="component" value="Unassembled WGS sequence"/>
</dbReference>
<gene>
    <name evidence="2" type="ORF">HMPREF9141_1073</name>
</gene>
<proteinExistence type="predicted"/>
<dbReference type="HOGENOM" id="CLU_1553878_0_0_10"/>
<comment type="caution">
    <text evidence="2">The sequence shown here is derived from an EMBL/GenBank/DDBJ whole genome shotgun (WGS) entry which is preliminary data.</text>
</comment>
<feature type="signal peptide" evidence="1">
    <location>
        <begin position="1"/>
        <end position="17"/>
    </location>
</feature>
<reference evidence="2 3" key="1">
    <citation type="submission" date="2011-01" db="EMBL/GenBank/DDBJ databases">
        <authorList>
            <person name="Muzny D."/>
            <person name="Qin X."/>
            <person name="Deng J."/>
            <person name="Jiang H."/>
            <person name="Liu Y."/>
            <person name="Qu J."/>
            <person name="Song X.-Z."/>
            <person name="Zhang L."/>
            <person name="Thornton R."/>
            <person name="Coyle M."/>
            <person name="Francisco L."/>
            <person name="Jackson L."/>
            <person name="Javaid M."/>
            <person name="Korchina V."/>
            <person name="Kovar C."/>
            <person name="Mata R."/>
            <person name="Mathew T."/>
            <person name="Ngo R."/>
            <person name="Nguyen L."/>
            <person name="Nguyen N."/>
            <person name="Okwuonu G."/>
            <person name="Ongeri F."/>
            <person name="Pham C."/>
            <person name="Simmons D."/>
            <person name="Wilczek-Boney K."/>
            <person name="Hale W."/>
            <person name="Jakkamsetti A."/>
            <person name="Pham P."/>
            <person name="Ruth R."/>
            <person name="San Lucas F."/>
            <person name="Warren J."/>
            <person name="Zhang J."/>
            <person name="Zhao Z."/>
            <person name="Zhou C."/>
            <person name="Zhu D."/>
            <person name="Lee S."/>
            <person name="Bess C."/>
            <person name="Blankenburg K."/>
            <person name="Forbes L."/>
            <person name="Fu Q."/>
            <person name="Gubbala S."/>
            <person name="Hirani K."/>
            <person name="Jayaseelan J.C."/>
            <person name="Lara F."/>
            <person name="Munidasa M."/>
            <person name="Palculict T."/>
            <person name="Patil S."/>
            <person name="Pu L.-L."/>
            <person name="Saada N."/>
            <person name="Tang L."/>
            <person name="Weissenberger G."/>
            <person name="Zhu Y."/>
            <person name="Hemphill L."/>
            <person name="Shang Y."/>
            <person name="Youmans B."/>
            <person name="Ayvaz T."/>
            <person name="Ross M."/>
            <person name="Santibanez J."/>
            <person name="Aqrawi P."/>
            <person name="Gross S."/>
            <person name="Joshi V."/>
            <person name="Fowler G."/>
            <person name="Nazareth L."/>
            <person name="Reid J."/>
            <person name="Worley K."/>
            <person name="Petrosino J."/>
            <person name="Highlander S."/>
            <person name="Gibbs R."/>
        </authorList>
    </citation>
    <scope>NUCLEOTIDE SEQUENCE [LARGE SCALE GENOMIC DNA]</scope>
    <source>
        <strain evidence="2 3">DSM 16608</strain>
    </source>
</reference>